<name>A0A8H7VWV7_9FUNG</name>
<comment type="caution">
    <text evidence="1">The sequence shown here is derived from an EMBL/GenBank/DDBJ whole genome shotgun (WGS) entry which is preliminary data.</text>
</comment>
<protein>
    <submittedName>
        <fullName evidence="1">Uncharacterized protein</fullName>
    </submittedName>
</protein>
<evidence type="ECO:0000313" key="1">
    <source>
        <dbReference type="EMBL" id="KAG2236210.1"/>
    </source>
</evidence>
<dbReference type="EMBL" id="JAEPRE010000021">
    <property type="protein sequence ID" value="KAG2236210.1"/>
    <property type="molecule type" value="Genomic_DNA"/>
</dbReference>
<organism evidence="1 2">
    <name type="scientific">Thamnidium elegans</name>
    <dbReference type="NCBI Taxonomy" id="101142"/>
    <lineage>
        <taxon>Eukaryota</taxon>
        <taxon>Fungi</taxon>
        <taxon>Fungi incertae sedis</taxon>
        <taxon>Mucoromycota</taxon>
        <taxon>Mucoromycotina</taxon>
        <taxon>Mucoromycetes</taxon>
        <taxon>Mucorales</taxon>
        <taxon>Mucorineae</taxon>
        <taxon>Mucoraceae</taxon>
        <taxon>Thamnidium</taxon>
    </lineage>
</organism>
<sequence length="53" mass="6063">MMDGVGVPLVKRNFETSKSSIQECENKLSQYSSSTVNDDAYVEYLENNQRQDN</sequence>
<reference evidence="1" key="1">
    <citation type="submission" date="2021-01" db="EMBL/GenBank/DDBJ databases">
        <title>Metabolic potential, ecology and presence of endohyphal bacteria is reflected in genomic diversity of Mucoromycotina.</title>
        <authorList>
            <person name="Muszewska A."/>
            <person name="Okrasinska A."/>
            <person name="Steczkiewicz K."/>
            <person name="Drgas O."/>
            <person name="Orlowska M."/>
            <person name="Perlinska-Lenart U."/>
            <person name="Aleksandrzak-Piekarczyk T."/>
            <person name="Szatraj K."/>
            <person name="Zielenkiewicz U."/>
            <person name="Pilsyk S."/>
            <person name="Malc E."/>
            <person name="Mieczkowski P."/>
            <person name="Kruszewska J.S."/>
            <person name="Biernat P."/>
            <person name="Pawlowska J."/>
        </authorList>
    </citation>
    <scope>NUCLEOTIDE SEQUENCE</scope>
    <source>
        <strain evidence="1">WA0000018081</strain>
    </source>
</reference>
<accession>A0A8H7VWV7</accession>
<gene>
    <name evidence="1" type="ORF">INT48_003829</name>
</gene>
<dbReference type="Proteomes" id="UP000613177">
    <property type="component" value="Unassembled WGS sequence"/>
</dbReference>
<evidence type="ECO:0000313" key="2">
    <source>
        <dbReference type="Proteomes" id="UP000613177"/>
    </source>
</evidence>
<dbReference type="AlphaFoldDB" id="A0A8H7VWV7"/>
<keyword evidence="2" id="KW-1185">Reference proteome</keyword>
<proteinExistence type="predicted"/>